<dbReference type="AlphaFoldDB" id="A0A6A6QBM6"/>
<evidence type="ECO:0000259" key="3">
    <source>
        <dbReference type="PROSITE" id="PS50048"/>
    </source>
</evidence>
<dbReference type="PROSITE" id="PS50048">
    <property type="entry name" value="ZN2_CY6_FUNGAL_2"/>
    <property type="match status" value="1"/>
</dbReference>
<name>A0A6A6QBM6_9PEZI</name>
<dbReference type="PANTHER" id="PTHR37534">
    <property type="entry name" value="TRANSCRIPTIONAL ACTIVATOR PROTEIN UGA3"/>
    <property type="match status" value="1"/>
</dbReference>
<dbReference type="PANTHER" id="PTHR37534:SF51">
    <property type="entry name" value="ACRIFLAVINE SENSITIVITY CONTROL PROTEIN ACR-2"/>
    <property type="match status" value="1"/>
</dbReference>
<dbReference type="InterPro" id="IPR036864">
    <property type="entry name" value="Zn2-C6_fun-type_DNA-bd_sf"/>
</dbReference>
<dbReference type="CDD" id="cd00067">
    <property type="entry name" value="GAL4"/>
    <property type="match status" value="1"/>
</dbReference>
<dbReference type="SUPFAM" id="SSF57701">
    <property type="entry name" value="Zn2/Cys6 DNA-binding domain"/>
    <property type="match status" value="1"/>
</dbReference>
<sequence length="498" mass="54922">MTPRQSGPEACHNCRRRRLKCDRSLPQCLKCIKRGQECLGYQRLFRWDQGVASRGKMAGMTFDEMAKDRARHKNSNPQALCPTSLSDEQFARENIEVSPLRFLADPLIQDVNHASRKYLFYFASDVCRDLVLYDIPENNPFRELIPLTHKHPVLLQIIIANSALHMSNACQKSSASDTAAFPLGPRTSLLGSPCSSSSVIRQTTSYNDALAAKQQALRLLASALTSIASVDTDVILAVVLLFIECELIDSGRDNWRYHTNGAKTIIERVCGPNVSTQTAMSPLRSCLISNCLVFDILGSTLASSTGLVSSDTFSAGAISLLHDAEGNHCSSFPVILLQLIRDGAQLSQSNHPSSPLYPSTVSKQQQALLLLYTAQSFNPLTWATNIQARSPATDLLHRTHVASAHRAAVCIYLSRVLLSLHPTIQLSYDVESLVEDIITHLSFICPSDPLFTATTWPAFIAGAETHDHARQELVATRFQELWEVEPWGLIRGALGVLE</sequence>
<dbReference type="Proteomes" id="UP000799750">
    <property type="component" value="Unassembled WGS sequence"/>
</dbReference>
<comment type="subcellular location">
    <subcellularLocation>
        <location evidence="1">Nucleus</location>
    </subcellularLocation>
</comment>
<gene>
    <name evidence="4" type="ORF">BU16DRAFT_496889</name>
</gene>
<evidence type="ECO:0000313" key="5">
    <source>
        <dbReference type="Proteomes" id="UP000799750"/>
    </source>
</evidence>
<dbReference type="Pfam" id="PF11951">
    <property type="entry name" value="Fungal_trans_2"/>
    <property type="match status" value="1"/>
</dbReference>
<dbReference type="EMBL" id="MU004200">
    <property type="protein sequence ID" value="KAF2489033.1"/>
    <property type="molecule type" value="Genomic_DNA"/>
</dbReference>
<evidence type="ECO:0000256" key="1">
    <source>
        <dbReference type="ARBA" id="ARBA00004123"/>
    </source>
</evidence>
<keyword evidence="5" id="KW-1185">Reference proteome</keyword>
<dbReference type="GO" id="GO:0000976">
    <property type="term" value="F:transcription cis-regulatory region binding"/>
    <property type="evidence" value="ECO:0007669"/>
    <property type="project" value="TreeGrafter"/>
</dbReference>
<dbReference type="InterPro" id="IPR001138">
    <property type="entry name" value="Zn2Cys6_DnaBD"/>
</dbReference>
<feature type="domain" description="Zn(2)-C6 fungal-type" evidence="3">
    <location>
        <begin position="10"/>
        <end position="38"/>
    </location>
</feature>
<organism evidence="4 5">
    <name type="scientific">Lophium mytilinum</name>
    <dbReference type="NCBI Taxonomy" id="390894"/>
    <lineage>
        <taxon>Eukaryota</taxon>
        <taxon>Fungi</taxon>
        <taxon>Dikarya</taxon>
        <taxon>Ascomycota</taxon>
        <taxon>Pezizomycotina</taxon>
        <taxon>Dothideomycetes</taxon>
        <taxon>Pleosporomycetidae</taxon>
        <taxon>Mytilinidiales</taxon>
        <taxon>Mytilinidiaceae</taxon>
        <taxon>Lophium</taxon>
    </lineage>
</organism>
<dbReference type="GO" id="GO:0008270">
    <property type="term" value="F:zinc ion binding"/>
    <property type="evidence" value="ECO:0007669"/>
    <property type="project" value="InterPro"/>
</dbReference>
<dbReference type="Pfam" id="PF00172">
    <property type="entry name" value="Zn_clus"/>
    <property type="match status" value="1"/>
</dbReference>
<reference evidence="4" key="1">
    <citation type="journal article" date="2020" name="Stud. Mycol.">
        <title>101 Dothideomycetes genomes: a test case for predicting lifestyles and emergence of pathogens.</title>
        <authorList>
            <person name="Haridas S."/>
            <person name="Albert R."/>
            <person name="Binder M."/>
            <person name="Bloem J."/>
            <person name="Labutti K."/>
            <person name="Salamov A."/>
            <person name="Andreopoulos B."/>
            <person name="Baker S."/>
            <person name="Barry K."/>
            <person name="Bills G."/>
            <person name="Bluhm B."/>
            <person name="Cannon C."/>
            <person name="Castanera R."/>
            <person name="Culley D."/>
            <person name="Daum C."/>
            <person name="Ezra D."/>
            <person name="Gonzalez J."/>
            <person name="Henrissat B."/>
            <person name="Kuo A."/>
            <person name="Liang C."/>
            <person name="Lipzen A."/>
            <person name="Lutzoni F."/>
            <person name="Magnuson J."/>
            <person name="Mondo S."/>
            <person name="Nolan M."/>
            <person name="Ohm R."/>
            <person name="Pangilinan J."/>
            <person name="Park H.-J."/>
            <person name="Ramirez L."/>
            <person name="Alfaro M."/>
            <person name="Sun H."/>
            <person name="Tritt A."/>
            <person name="Yoshinaga Y."/>
            <person name="Zwiers L.-H."/>
            <person name="Turgeon B."/>
            <person name="Goodwin S."/>
            <person name="Spatafora J."/>
            <person name="Crous P."/>
            <person name="Grigoriev I."/>
        </authorList>
    </citation>
    <scope>NUCLEOTIDE SEQUENCE</scope>
    <source>
        <strain evidence="4">CBS 269.34</strain>
    </source>
</reference>
<dbReference type="InterPro" id="IPR021858">
    <property type="entry name" value="Fun_TF"/>
</dbReference>
<evidence type="ECO:0000313" key="4">
    <source>
        <dbReference type="EMBL" id="KAF2489033.1"/>
    </source>
</evidence>
<dbReference type="GO" id="GO:0000981">
    <property type="term" value="F:DNA-binding transcription factor activity, RNA polymerase II-specific"/>
    <property type="evidence" value="ECO:0007669"/>
    <property type="project" value="InterPro"/>
</dbReference>
<proteinExistence type="predicted"/>
<evidence type="ECO:0000256" key="2">
    <source>
        <dbReference type="ARBA" id="ARBA00023242"/>
    </source>
</evidence>
<dbReference type="OrthoDB" id="5380854at2759"/>
<keyword evidence="2" id="KW-0539">Nucleus</keyword>
<protein>
    <recommendedName>
        <fullName evidence="3">Zn(2)-C6 fungal-type domain-containing protein</fullName>
    </recommendedName>
</protein>
<dbReference type="Gene3D" id="4.10.240.10">
    <property type="entry name" value="Zn(2)-C6 fungal-type DNA-binding domain"/>
    <property type="match status" value="1"/>
</dbReference>
<dbReference type="PROSITE" id="PS00463">
    <property type="entry name" value="ZN2_CY6_FUNGAL_1"/>
    <property type="match status" value="1"/>
</dbReference>
<dbReference type="SMART" id="SM00066">
    <property type="entry name" value="GAL4"/>
    <property type="match status" value="1"/>
</dbReference>
<feature type="non-terminal residue" evidence="4">
    <location>
        <position position="498"/>
    </location>
</feature>
<dbReference type="GO" id="GO:0045944">
    <property type="term" value="P:positive regulation of transcription by RNA polymerase II"/>
    <property type="evidence" value="ECO:0007669"/>
    <property type="project" value="TreeGrafter"/>
</dbReference>
<dbReference type="GO" id="GO:0005634">
    <property type="term" value="C:nucleus"/>
    <property type="evidence" value="ECO:0007669"/>
    <property type="project" value="UniProtKB-SubCell"/>
</dbReference>
<accession>A0A6A6QBM6</accession>